<dbReference type="STRING" id="683125.SAMN05660206_104147"/>
<reference evidence="1 2" key="1">
    <citation type="submission" date="2016-10" db="EMBL/GenBank/DDBJ databases">
        <authorList>
            <person name="de Groot N.N."/>
        </authorList>
    </citation>
    <scope>NUCLEOTIDE SEQUENCE [LARGE SCALE GENOMIC DNA]</scope>
    <source>
        <strain evidence="1 2">DSM 22789</strain>
    </source>
</reference>
<dbReference type="SUPFAM" id="SSF53649">
    <property type="entry name" value="Alkaline phosphatase-like"/>
    <property type="match status" value="1"/>
</dbReference>
<name>A0A1I6S7X4_9SPHI</name>
<dbReference type="InterPro" id="IPR002591">
    <property type="entry name" value="Phosphodiest/P_Trfase"/>
</dbReference>
<sequence>MFPSIFSVIKKNNAAAKVAAVYSWEGISYLLEKPIMDIDIAIKGNEDETVAQAIKVIQTEKPDFLFVHFDQPDGAGHEFGHDSPEYYKELEKVDARLGAVEKAVRDAGIEKETLFMRRGNPSLICFP</sequence>
<organism evidence="1 2">
    <name type="scientific">Sphingobacterium wenxiniae</name>
    <dbReference type="NCBI Taxonomy" id="683125"/>
    <lineage>
        <taxon>Bacteria</taxon>
        <taxon>Pseudomonadati</taxon>
        <taxon>Bacteroidota</taxon>
        <taxon>Sphingobacteriia</taxon>
        <taxon>Sphingobacteriales</taxon>
        <taxon>Sphingobacteriaceae</taxon>
        <taxon>Sphingobacterium</taxon>
    </lineage>
</organism>
<keyword evidence="2" id="KW-1185">Reference proteome</keyword>
<proteinExistence type="predicted"/>
<dbReference type="OrthoDB" id="279982at2"/>
<dbReference type="AlphaFoldDB" id="A0A1I6S7X4"/>
<evidence type="ECO:0000313" key="1">
    <source>
        <dbReference type="EMBL" id="SFS72878.1"/>
    </source>
</evidence>
<dbReference type="Gene3D" id="3.40.720.10">
    <property type="entry name" value="Alkaline Phosphatase, subunit A"/>
    <property type="match status" value="1"/>
</dbReference>
<dbReference type="EMBL" id="FOZZ01000004">
    <property type="protein sequence ID" value="SFS72878.1"/>
    <property type="molecule type" value="Genomic_DNA"/>
</dbReference>
<dbReference type="InterPro" id="IPR017850">
    <property type="entry name" value="Alkaline_phosphatase_core_sf"/>
</dbReference>
<protein>
    <submittedName>
        <fullName evidence="1">Type I phosphodiesterase / nucleotide pyrophosphatase</fullName>
    </submittedName>
</protein>
<dbReference type="Proteomes" id="UP000198785">
    <property type="component" value="Unassembled WGS sequence"/>
</dbReference>
<accession>A0A1I6S7X4</accession>
<evidence type="ECO:0000313" key="2">
    <source>
        <dbReference type="Proteomes" id="UP000198785"/>
    </source>
</evidence>
<dbReference type="Pfam" id="PF01663">
    <property type="entry name" value="Phosphodiest"/>
    <property type="match status" value="1"/>
</dbReference>
<gene>
    <name evidence="1" type="ORF">SAMN05660206_104147</name>
</gene>
<dbReference type="RefSeq" id="WP_093364800.1">
    <property type="nucleotide sequence ID" value="NZ_FOZZ01000004.1"/>
</dbReference>
<dbReference type="CDD" id="cd00016">
    <property type="entry name" value="ALP_like"/>
    <property type="match status" value="1"/>
</dbReference>